<gene>
    <name evidence="2" type="ORF">DI555_20100</name>
</gene>
<dbReference type="EMBL" id="QFPX01000023">
    <property type="protein sequence ID" value="PZQ51926.1"/>
    <property type="molecule type" value="Genomic_DNA"/>
</dbReference>
<dbReference type="InterPro" id="IPR029046">
    <property type="entry name" value="LolA/LolB/LppX"/>
</dbReference>
<evidence type="ECO:0000313" key="2">
    <source>
        <dbReference type="EMBL" id="PZQ51926.1"/>
    </source>
</evidence>
<keyword evidence="1" id="KW-0732">Signal</keyword>
<evidence type="ECO:0008006" key="4">
    <source>
        <dbReference type="Google" id="ProtNLM"/>
    </source>
</evidence>
<proteinExistence type="predicted"/>
<organism evidence="2 3">
    <name type="scientific">Novosphingobium pentaromativorans</name>
    <dbReference type="NCBI Taxonomy" id="205844"/>
    <lineage>
        <taxon>Bacteria</taxon>
        <taxon>Pseudomonadati</taxon>
        <taxon>Pseudomonadota</taxon>
        <taxon>Alphaproteobacteria</taxon>
        <taxon>Sphingomonadales</taxon>
        <taxon>Sphingomonadaceae</taxon>
        <taxon>Novosphingobium</taxon>
    </lineage>
</organism>
<name>A0A2W5NEH5_9SPHN</name>
<sequence length="249" mass="27204">MPIAAQAQSAATAADASSPIDPAAMKAMDGMSAFLLTLGSFRVTGEATTEQVLLTGQKIQFGGTFDILARRPDAFKIVTDSDRQSREMYYDGKTFTIFAPRVGYYASFAAASSIGLTIDKAKREYDIELPLADLFTWGTDQTLRSRVQEAMVVRPETIGERKCMHYAFRQEKVDWQIWIEDGARPLPCKMVITNKDDPAMPQYVAVLHWDTQVKPGPADLAFTPPAGAHRITMADIDGTAAASGKGEAQ</sequence>
<protein>
    <recommendedName>
        <fullName evidence="4">DUF2092 domain-containing protein</fullName>
    </recommendedName>
</protein>
<reference evidence="2 3" key="1">
    <citation type="submission" date="2017-08" db="EMBL/GenBank/DDBJ databases">
        <title>Infants hospitalized years apart are colonized by the same room-sourced microbial strains.</title>
        <authorList>
            <person name="Brooks B."/>
            <person name="Olm M.R."/>
            <person name="Firek B.A."/>
            <person name="Baker R."/>
            <person name="Thomas B.C."/>
            <person name="Morowitz M.J."/>
            <person name="Banfield J.F."/>
        </authorList>
    </citation>
    <scope>NUCLEOTIDE SEQUENCE [LARGE SCALE GENOMIC DNA]</scope>
    <source>
        <strain evidence="2">S2_005_002_R2_33</strain>
    </source>
</reference>
<accession>A0A2W5NEH5</accession>
<evidence type="ECO:0000256" key="1">
    <source>
        <dbReference type="ARBA" id="ARBA00022729"/>
    </source>
</evidence>
<dbReference type="SUPFAM" id="SSF89392">
    <property type="entry name" value="Prokaryotic lipoproteins and lipoprotein localization factors"/>
    <property type="match status" value="1"/>
</dbReference>
<dbReference type="AlphaFoldDB" id="A0A2W5NEH5"/>
<evidence type="ECO:0000313" key="3">
    <source>
        <dbReference type="Proteomes" id="UP000249082"/>
    </source>
</evidence>
<dbReference type="Pfam" id="PF09865">
    <property type="entry name" value="DUF2092"/>
    <property type="match status" value="1"/>
</dbReference>
<dbReference type="Proteomes" id="UP000249082">
    <property type="component" value="Unassembled WGS sequence"/>
</dbReference>
<comment type="caution">
    <text evidence="2">The sequence shown here is derived from an EMBL/GenBank/DDBJ whole genome shotgun (WGS) entry which is preliminary data.</text>
</comment>
<dbReference type="InterPro" id="IPR019207">
    <property type="entry name" value="DUF2092"/>
</dbReference>